<dbReference type="InterPro" id="IPR048395">
    <property type="entry name" value="Glyco_hydro_31_C"/>
</dbReference>
<dbReference type="GO" id="GO:0004553">
    <property type="term" value="F:hydrolase activity, hydrolyzing O-glycosyl compounds"/>
    <property type="evidence" value="ECO:0007669"/>
    <property type="project" value="InterPro"/>
</dbReference>
<evidence type="ECO:0000313" key="6">
    <source>
        <dbReference type="EMBL" id="RAJ22794.1"/>
    </source>
</evidence>
<dbReference type="GO" id="GO:0016740">
    <property type="term" value="F:transferase activity"/>
    <property type="evidence" value="ECO:0007669"/>
    <property type="project" value="UniProtKB-KW"/>
</dbReference>
<dbReference type="EMBL" id="QLLQ01000008">
    <property type="protein sequence ID" value="RAJ22794.1"/>
    <property type="molecule type" value="Genomic_DNA"/>
</dbReference>
<dbReference type="Pfam" id="PF01055">
    <property type="entry name" value="Glyco_hydro_31_2nd"/>
    <property type="match status" value="1"/>
</dbReference>
<dbReference type="SUPFAM" id="SSF51011">
    <property type="entry name" value="Glycosyl hydrolase domain"/>
    <property type="match status" value="1"/>
</dbReference>
<evidence type="ECO:0000313" key="7">
    <source>
        <dbReference type="Proteomes" id="UP000248987"/>
    </source>
</evidence>
<dbReference type="Pfam" id="PF13802">
    <property type="entry name" value="Gal_mutarotas_2"/>
    <property type="match status" value="1"/>
</dbReference>
<dbReference type="SUPFAM" id="SSF74650">
    <property type="entry name" value="Galactose mutarotase-like"/>
    <property type="match status" value="1"/>
</dbReference>
<keyword evidence="2" id="KW-0326">Glycosidase</keyword>
<evidence type="ECO:0000259" key="4">
    <source>
        <dbReference type="Pfam" id="PF13802"/>
    </source>
</evidence>
<gene>
    <name evidence="6" type="ORF">LX77_02351</name>
</gene>
<dbReference type="Proteomes" id="UP000248987">
    <property type="component" value="Unassembled WGS sequence"/>
</dbReference>
<dbReference type="GO" id="GO:0005975">
    <property type="term" value="P:carbohydrate metabolic process"/>
    <property type="evidence" value="ECO:0007669"/>
    <property type="project" value="InterPro"/>
</dbReference>
<reference evidence="6 7" key="1">
    <citation type="submission" date="2018-06" db="EMBL/GenBank/DDBJ databases">
        <title>Genomic Encyclopedia of Archaeal and Bacterial Type Strains, Phase II (KMG-II): from individual species to whole genera.</title>
        <authorList>
            <person name="Goeker M."/>
        </authorList>
    </citation>
    <scope>NUCLEOTIDE SEQUENCE [LARGE SCALE GENOMIC DNA]</scope>
    <source>
        <strain evidence="6 7">DSM 12408</strain>
    </source>
</reference>
<evidence type="ECO:0000259" key="5">
    <source>
        <dbReference type="Pfam" id="PF21365"/>
    </source>
</evidence>
<dbReference type="CDD" id="cd14752">
    <property type="entry name" value="GH31_N"/>
    <property type="match status" value="1"/>
</dbReference>
<dbReference type="OrthoDB" id="176168at2"/>
<comment type="similarity">
    <text evidence="1 2">Belongs to the glycosyl hydrolase 31 family.</text>
</comment>
<dbReference type="RefSeq" id="WP_066430662.1">
    <property type="nucleotide sequence ID" value="NZ_LZRN01000004.1"/>
</dbReference>
<dbReference type="CDD" id="cd06598">
    <property type="entry name" value="GH31_transferase_CtsZ"/>
    <property type="match status" value="1"/>
</dbReference>
<dbReference type="InterPro" id="IPR051816">
    <property type="entry name" value="Glycosyl_Hydrolase_31"/>
</dbReference>
<keyword evidence="2" id="KW-0378">Hydrolase</keyword>
<dbReference type="PANTHER" id="PTHR43863:SF2">
    <property type="entry name" value="MALTASE-GLUCOAMYLASE"/>
    <property type="match status" value="1"/>
</dbReference>
<dbReference type="PANTHER" id="PTHR43863">
    <property type="entry name" value="HYDROLASE, PUTATIVE (AFU_ORTHOLOGUE AFUA_1G03140)-RELATED"/>
    <property type="match status" value="1"/>
</dbReference>
<accession>A0A1A7R4I1</accession>
<dbReference type="Gene3D" id="2.60.40.1760">
    <property type="entry name" value="glycosyl hydrolase (family 31)"/>
    <property type="match status" value="1"/>
</dbReference>
<dbReference type="InterPro" id="IPR013780">
    <property type="entry name" value="Glyco_hydro_b"/>
</dbReference>
<evidence type="ECO:0000259" key="3">
    <source>
        <dbReference type="Pfam" id="PF01055"/>
    </source>
</evidence>
<dbReference type="InterPro" id="IPR000322">
    <property type="entry name" value="Glyco_hydro_31_TIM"/>
</dbReference>
<dbReference type="InterPro" id="IPR025887">
    <property type="entry name" value="Glyco_hydro_31_N_dom"/>
</dbReference>
<evidence type="ECO:0000256" key="1">
    <source>
        <dbReference type="ARBA" id="ARBA00007806"/>
    </source>
</evidence>
<dbReference type="Pfam" id="PF21365">
    <property type="entry name" value="Glyco_hydro_31_3rd"/>
    <property type="match status" value="1"/>
</dbReference>
<dbReference type="Gene3D" id="2.60.40.1180">
    <property type="entry name" value="Golgi alpha-mannosidase II"/>
    <property type="match status" value="2"/>
</dbReference>
<feature type="domain" description="Glycoside hydrolase family 31 N-terminal" evidence="4">
    <location>
        <begin position="44"/>
        <end position="197"/>
    </location>
</feature>
<dbReference type="STRING" id="49280.A9996_02825"/>
<sequence length="793" mass="90491">MKHYLFIAFLCASLLGFSQNPTRTFESVDFKNNVLEIKVNDGTYKITPYSKSIVETTFIPSGESFNANSHAVVLKPESLPSELIKTDTSFELKTEGISVQIQKQPFQISYIYKGKPIISEELGYVKNDSLETIQFNLTNDEILYGGGARALGMNRRGYRLELYNRAHYGYETHSELMNYSMPIVMSSNKYMVHFDNAPIGFLDLDSKKDNTLTYETISGRKTYQVVVGDSWTELIDNYTDLTGKQPMPPRWALGNFSSRFGYHSQKEVKQTVQKFRDEQIPLDAIIIDIFWFGKDIQGHMGNLEFLKDSFPNPTQMIKDLKSDNVNTILVTEPFVLTTSKRWQEAVDNDVLAKDSIGNPFTFDFYFGNTGLIDIYNPKGKTWFWNIYKGLADMGVTGIWGDLGEPEVHPSKLLHATGTANEVHNIYGHDWAGLIAEGYKTDFSNQRPFILMRAGSSGSQRYGMIPWSGDVNRTWGGLQSQPEIALQMGMQGLGYMHSDLGGFAGNVQDPELYTRWLQYGVFQPIYRPHAQEDVPAEPIFWDDKTKALAKKSIELRYKLLPYNYNLSFQNHKEGTPLMRPLFFEDDSDPLAIVASTYFWGADFLIAPILIPNSTDKEIYFPKNNNWFDFYTLKKFEGGQTVSVKVVEGHIPTFVRGGALIPMAKPMQSTKEYYGNTFELHYYYDASVKESKGQLYNDDGLTAEAFEKGNYELLKFESEVGKKKIELEFDAEIGNRFQSQIKKVDLIIHNVKSKPKSVKIKRKKINFTYNEALTTVSIPFDWSTSEELEININLN</sequence>
<dbReference type="AlphaFoldDB" id="A0A1A7R4I1"/>
<keyword evidence="7" id="KW-1185">Reference proteome</keyword>
<organism evidence="6 7">
    <name type="scientific">Gelidibacter algens</name>
    <dbReference type="NCBI Taxonomy" id="49280"/>
    <lineage>
        <taxon>Bacteria</taxon>
        <taxon>Pseudomonadati</taxon>
        <taxon>Bacteroidota</taxon>
        <taxon>Flavobacteriia</taxon>
        <taxon>Flavobacteriales</taxon>
        <taxon>Flavobacteriaceae</taxon>
        <taxon>Gelidibacter</taxon>
    </lineage>
</organism>
<proteinExistence type="inferred from homology"/>
<feature type="domain" description="Glycoside hydrolase family 31 TIM barrel" evidence="3">
    <location>
        <begin position="246"/>
        <end position="565"/>
    </location>
</feature>
<feature type="domain" description="Glycosyl hydrolase family 31 C-terminal" evidence="5">
    <location>
        <begin position="573"/>
        <end position="659"/>
    </location>
</feature>
<dbReference type="InterPro" id="IPR017853">
    <property type="entry name" value="GH"/>
</dbReference>
<dbReference type="GO" id="GO:0030246">
    <property type="term" value="F:carbohydrate binding"/>
    <property type="evidence" value="ECO:0007669"/>
    <property type="project" value="InterPro"/>
</dbReference>
<protein>
    <submittedName>
        <fullName evidence="6">Alpha-glucosidase/oligosaccharide 4-alpha-D-glucosyltransferase</fullName>
    </submittedName>
</protein>
<dbReference type="SUPFAM" id="SSF51445">
    <property type="entry name" value="(Trans)glycosidases"/>
    <property type="match status" value="1"/>
</dbReference>
<comment type="caution">
    <text evidence="6">The sequence shown here is derived from an EMBL/GenBank/DDBJ whole genome shotgun (WGS) entry which is preliminary data.</text>
</comment>
<name>A0A1A7R4I1_9FLAO</name>
<keyword evidence="6" id="KW-0808">Transferase</keyword>
<evidence type="ECO:0000256" key="2">
    <source>
        <dbReference type="RuleBase" id="RU361185"/>
    </source>
</evidence>
<dbReference type="InterPro" id="IPR011013">
    <property type="entry name" value="Gal_mutarotase_sf_dom"/>
</dbReference>
<dbReference type="Gene3D" id="3.20.20.80">
    <property type="entry name" value="Glycosidases"/>
    <property type="match status" value="1"/>
</dbReference>